<keyword evidence="3" id="KW-1185">Reference proteome</keyword>
<name>A0ABN6E1Z1_9BACT</name>
<dbReference type="RefSeq" id="WP_221249735.1">
    <property type="nucleotide sequence ID" value="NZ_AP024355.1"/>
</dbReference>
<proteinExistence type="predicted"/>
<dbReference type="EMBL" id="AP024355">
    <property type="protein sequence ID" value="BCR06357.1"/>
    <property type="molecule type" value="Genomic_DNA"/>
</dbReference>
<feature type="signal peptide" evidence="1">
    <location>
        <begin position="1"/>
        <end position="20"/>
    </location>
</feature>
<organism evidence="2 3">
    <name type="scientific">Desulfuromonas versatilis</name>
    <dbReference type="NCBI Taxonomy" id="2802975"/>
    <lineage>
        <taxon>Bacteria</taxon>
        <taxon>Pseudomonadati</taxon>
        <taxon>Thermodesulfobacteriota</taxon>
        <taxon>Desulfuromonadia</taxon>
        <taxon>Desulfuromonadales</taxon>
        <taxon>Desulfuromonadaceae</taxon>
        <taxon>Desulfuromonas</taxon>
    </lineage>
</organism>
<sequence>MFRILLVLSLLSVGTGAWGAAVPGMEGQAPLVLQLQSYAKGGGQEPRCFDLALENGNGSAGLNWLDHPLVSGLEEVLDRVRFSLDGEEPGVPLFSFQLCLDW</sequence>
<feature type="chain" id="PRO_5046334440" evidence="1">
    <location>
        <begin position="21"/>
        <end position="102"/>
    </location>
</feature>
<reference evidence="2 3" key="2">
    <citation type="journal article" date="2021" name="Int. J. Syst. Evol. Microbiol.">
        <title>Isolation and Polyphasic Characterization of Desulfuromonas versatilis sp. Nov., an Electrogenic Bacteria Capable of Versatile Metabolism Isolated from a Graphene Oxide-Reducing Enrichment Culture.</title>
        <authorList>
            <person name="Xie L."/>
            <person name="Yoshida N."/>
            <person name="Ishii S."/>
            <person name="Meng L."/>
        </authorList>
    </citation>
    <scope>NUCLEOTIDE SEQUENCE [LARGE SCALE GENOMIC DNA]</scope>
    <source>
        <strain evidence="2 3">NIT-T3</strain>
    </source>
</reference>
<gene>
    <name evidence="2" type="ORF">DESUT3_34260</name>
</gene>
<accession>A0ABN6E1Z1</accession>
<evidence type="ECO:0000313" key="3">
    <source>
        <dbReference type="Proteomes" id="UP001319827"/>
    </source>
</evidence>
<dbReference type="Proteomes" id="UP001319827">
    <property type="component" value="Chromosome"/>
</dbReference>
<reference evidence="2 3" key="1">
    <citation type="journal article" date="2016" name="C (Basel)">
        <title>Selective Growth of and Electricity Production by Marine Exoelectrogenic Bacteria in Self-Aggregated Hydrogel of Microbially Reduced Graphene Oxide.</title>
        <authorList>
            <person name="Yoshida N."/>
            <person name="Goto Y."/>
            <person name="Miyata Y."/>
        </authorList>
    </citation>
    <scope>NUCLEOTIDE SEQUENCE [LARGE SCALE GENOMIC DNA]</scope>
    <source>
        <strain evidence="2 3">NIT-T3</strain>
    </source>
</reference>
<protein>
    <submittedName>
        <fullName evidence="2">Uncharacterized protein</fullName>
    </submittedName>
</protein>
<keyword evidence="1" id="KW-0732">Signal</keyword>
<evidence type="ECO:0000256" key="1">
    <source>
        <dbReference type="SAM" id="SignalP"/>
    </source>
</evidence>
<evidence type="ECO:0000313" key="2">
    <source>
        <dbReference type="EMBL" id="BCR06357.1"/>
    </source>
</evidence>